<proteinExistence type="predicted"/>
<keyword evidence="2" id="KW-1185">Reference proteome</keyword>
<gene>
    <name evidence="1" type="ORF">ACCO45_004367</name>
</gene>
<organism evidence="1 2">
    <name type="scientific">Purpureocillium lilacinum</name>
    <name type="common">Paecilomyces lilacinus</name>
    <dbReference type="NCBI Taxonomy" id="33203"/>
    <lineage>
        <taxon>Eukaryota</taxon>
        <taxon>Fungi</taxon>
        <taxon>Dikarya</taxon>
        <taxon>Ascomycota</taxon>
        <taxon>Pezizomycotina</taxon>
        <taxon>Sordariomycetes</taxon>
        <taxon>Hypocreomycetidae</taxon>
        <taxon>Hypocreales</taxon>
        <taxon>Ophiocordycipitaceae</taxon>
        <taxon>Purpureocillium</taxon>
    </lineage>
</organism>
<reference evidence="1" key="1">
    <citation type="submission" date="2024-12" db="EMBL/GenBank/DDBJ databases">
        <title>Comparative genomics and development of molecular markers within Purpureocillium lilacinum and among Purpureocillium species.</title>
        <authorList>
            <person name="Yeh Z.-Y."/>
            <person name="Ni N.-T."/>
            <person name="Lo P.-H."/>
            <person name="Mushyakhwo K."/>
            <person name="Lin C.-F."/>
            <person name="Nai Y.-S."/>
        </authorList>
    </citation>
    <scope>NUCLEOTIDE SEQUENCE</scope>
    <source>
        <strain evidence="1">NCHU-NPUST-175</strain>
    </source>
</reference>
<accession>A0ACC4E3Y0</accession>
<dbReference type="Proteomes" id="UP001638806">
    <property type="component" value="Unassembled WGS sequence"/>
</dbReference>
<evidence type="ECO:0000313" key="1">
    <source>
        <dbReference type="EMBL" id="KAL3962844.1"/>
    </source>
</evidence>
<comment type="caution">
    <text evidence="1">The sequence shown here is derived from an EMBL/GenBank/DDBJ whole genome shotgun (WGS) entry which is preliminary data.</text>
</comment>
<name>A0ACC4E3Y0_PURLI</name>
<protein>
    <submittedName>
        <fullName evidence="1">Uncharacterized protein</fullName>
    </submittedName>
</protein>
<evidence type="ECO:0000313" key="2">
    <source>
        <dbReference type="Proteomes" id="UP001638806"/>
    </source>
</evidence>
<sequence length="103" mass="11314">MTVRARADVSCRNVACATQQLRGCNKVRLTSEQGVHVRACTEPRLPAYFAGNKRGGNEQTVPERRASQASVDDDEYRGKRRLRKGPSRSNAGPKKTGRDVEGA</sequence>
<dbReference type="EMBL" id="JBGNUJ010000003">
    <property type="protein sequence ID" value="KAL3962844.1"/>
    <property type="molecule type" value="Genomic_DNA"/>
</dbReference>